<dbReference type="PANTHER" id="PTHR21666">
    <property type="entry name" value="PEPTIDASE-RELATED"/>
    <property type="match status" value="1"/>
</dbReference>
<dbReference type="EMBL" id="BROH01000011">
    <property type="protein sequence ID" value="GKY89275.1"/>
    <property type="molecule type" value="Genomic_DNA"/>
</dbReference>
<organism evidence="4 5">
    <name type="scientific">Sinisalibacter aestuarii</name>
    <dbReference type="NCBI Taxonomy" id="2949426"/>
    <lineage>
        <taxon>Bacteria</taxon>
        <taxon>Pseudomonadati</taxon>
        <taxon>Pseudomonadota</taxon>
        <taxon>Alphaproteobacteria</taxon>
        <taxon>Rhodobacterales</taxon>
        <taxon>Roseobacteraceae</taxon>
        <taxon>Sinisalibacter</taxon>
    </lineage>
</organism>
<evidence type="ECO:0000256" key="2">
    <source>
        <dbReference type="SAM" id="SignalP"/>
    </source>
</evidence>
<reference evidence="4" key="1">
    <citation type="journal article" date="2023" name="Int. J. Syst. Evol. Microbiol.">
        <title>Sinisalibacter aestuarii sp. nov., isolated from estuarine sediment of the Arakawa River.</title>
        <authorList>
            <person name="Arafat S.T."/>
            <person name="Hirano S."/>
            <person name="Sato A."/>
            <person name="Takeuchi K."/>
            <person name="Yasuda T."/>
            <person name="Terahara T."/>
            <person name="Hamada M."/>
            <person name="Kobayashi T."/>
        </authorList>
    </citation>
    <scope>NUCLEOTIDE SEQUENCE</scope>
    <source>
        <strain evidence="4">B-399</strain>
    </source>
</reference>
<evidence type="ECO:0000313" key="5">
    <source>
        <dbReference type="Proteomes" id="UP001144205"/>
    </source>
</evidence>
<name>A0ABQ5LXZ1_9RHOB</name>
<feature type="signal peptide" evidence="2">
    <location>
        <begin position="1"/>
        <end position="16"/>
    </location>
</feature>
<dbReference type="PANTHER" id="PTHR21666:SF289">
    <property type="entry name" value="L-ALA--D-GLU ENDOPEPTIDASE"/>
    <property type="match status" value="1"/>
</dbReference>
<accession>A0ABQ5LXZ1</accession>
<feature type="domain" description="M23ase beta-sheet core" evidence="3">
    <location>
        <begin position="59"/>
        <end position="177"/>
    </location>
</feature>
<proteinExistence type="predicted"/>
<dbReference type="CDD" id="cd12797">
    <property type="entry name" value="M23_peptidase"/>
    <property type="match status" value="1"/>
</dbReference>
<evidence type="ECO:0000256" key="1">
    <source>
        <dbReference type="ARBA" id="ARBA00022729"/>
    </source>
</evidence>
<sequence>MRILGPMLLAASPALAEPPALGLPIDCTLGETCFIQNYVDADPGPEGADFTCGPLTYDGHKGTDFALPSFAAMEAGVTVLGAAPGMVVAIRDGMPDTGRDGTPPDVLAGKDCGNGVVVDHGDGWQTQYCHMKQGSIAVARGDRVEAGTPLGEVGYSGNTQFPHVHLSLRQDDRVVDPFNTDGAVTCGVDDGPQDDLWSTPIGYVSAGLIAVGMDSGVPAYDAIKAGDAAHGTLPADIPALVGWAYAFGGQAGDIVDIALTDPSGALFYRHEAALDKGQAQFFRAAGKRTPPGGWADGDWIVDARILRGGAVLDAMRATVRIGG</sequence>
<dbReference type="InterPro" id="IPR011055">
    <property type="entry name" value="Dup_hybrid_motif"/>
</dbReference>
<protein>
    <submittedName>
        <fullName evidence="4">Peptidase M23</fullName>
    </submittedName>
</protein>
<feature type="chain" id="PRO_5046655929" evidence="2">
    <location>
        <begin position="17"/>
        <end position="323"/>
    </location>
</feature>
<dbReference type="InterPro" id="IPR050570">
    <property type="entry name" value="Cell_wall_metabolism_enzyme"/>
</dbReference>
<keyword evidence="5" id="KW-1185">Reference proteome</keyword>
<dbReference type="Proteomes" id="UP001144205">
    <property type="component" value="Unassembled WGS sequence"/>
</dbReference>
<evidence type="ECO:0000259" key="3">
    <source>
        <dbReference type="Pfam" id="PF01551"/>
    </source>
</evidence>
<dbReference type="Pfam" id="PF01551">
    <property type="entry name" value="Peptidase_M23"/>
    <property type="match status" value="1"/>
</dbReference>
<dbReference type="RefSeq" id="WP_281843305.1">
    <property type="nucleotide sequence ID" value="NZ_BROH01000011.1"/>
</dbReference>
<evidence type="ECO:0000313" key="4">
    <source>
        <dbReference type="EMBL" id="GKY89275.1"/>
    </source>
</evidence>
<dbReference type="Gene3D" id="2.70.70.10">
    <property type="entry name" value="Glucose Permease (Domain IIA)"/>
    <property type="match status" value="1"/>
</dbReference>
<dbReference type="InterPro" id="IPR016047">
    <property type="entry name" value="M23ase_b-sheet_dom"/>
</dbReference>
<keyword evidence="1 2" id="KW-0732">Signal</keyword>
<dbReference type="SUPFAM" id="SSF51261">
    <property type="entry name" value="Duplicated hybrid motif"/>
    <property type="match status" value="1"/>
</dbReference>
<comment type="caution">
    <text evidence="4">The sequence shown here is derived from an EMBL/GenBank/DDBJ whole genome shotgun (WGS) entry which is preliminary data.</text>
</comment>
<gene>
    <name evidence="4" type="ORF">STA1M1_31440</name>
</gene>